<comment type="caution">
    <text evidence="1">The sequence shown here is derived from an EMBL/GenBank/DDBJ whole genome shotgun (WGS) entry which is preliminary data.</text>
</comment>
<dbReference type="EMBL" id="MGGM01000033">
    <property type="protein sequence ID" value="OGM28191.1"/>
    <property type="molecule type" value="Genomic_DNA"/>
</dbReference>
<sequence>MKLYHFSPIKTTEELLLAIAHIHFECYKLCKSSFGTHLPNAGNVGVFCHSDEEYEFLTNLRKEMTEVSDNLDQKYFKLHKPIVIPATNDVPETTYTYLYIRKPDPTPYGKYVGDVDFVLEEDEYTKIKNKLLNGQTIKGAEIYDRPGWDTIQLTDPKVDAVAYISTEEFSKKVRVKFV</sequence>
<accession>A0A1F7YLG8</accession>
<organism evidence="1 2">
    <name type="scientific">Candidatus Woesebacteria bacterium RIFCSPHIGHO2_01_FULL_41_10</name>
    <dbReference type="NCBI Taxonomy" id="1802500"/>
    <lineage>
        <taxon>Bacteria</taxon>
        <taxon>Candidatus Woeseibacteriota</taxon>
    </lineage>
</organism>
<reference evidence="1 2" key="1">
    <citation type="journal article" date="2016" name="Nat. Commun.">
        <title>Thousands of microbial genomes shed light on interconnected biogeochemical processes in an aquifer system.</title>
        <authorList>
            <person name="Anantharaman K."/>
            <person name="Brown C.T."/>
            <person name="Hug L.A."/>
            <person name="Sharon I."/>
            <person name="Castelle C.J."/>
            <person name="Probst A.J."/>
            <person name="Thomas B.C."/>
            <person name="Singh A."/>
            <person name="Wilkins M.J."/>
            <person name="Karaoz U."/>
            <person name="Brodie E.L."/>
            <person name="Williams K.H."/>
            <person name="Hubbard S.S."/>
            <person name="Banfield J.F."/>
        </authorList>
    </citation>
    <scope>NUCLEOTIDE SEQUENCE [LARGE SCALE GENOMIC DNA]</scope>
</reference>
<proteinExistence type="predicted"/>
<name>A0A1F7YLG8_9BACT</name>
<protein>
    <submittedName>
        <fullName evidence="1">Uncharacterized protein</fullName>
    </submittedName>
</protein>
<evidence type="ECO:0000313" key="1">
    <source>
        <dbReference type="EMBL" id="OGM28191.1"/>
    </source>
</evidence>
<gene>
    <name evidence="1" type="ORF">A2801_04130</name>
</gene>
<dbReference type="AlphaFoldDB" id="A0A1F7YLG8"/>
<dbReference type="Proteomes" id="UP000177263">
    <property type="component" value="Unassembled WGS sequence"/>
</dbReference>
<evidence type="ECO:0000313" key="2">
    <source>
        <dbReference type="Proteomes" id="UP000177263"/>
    </source>
</evidence>